<dbReference type="InterPro" id="IPR020568">
    <property type="entry name" value="Ribosomal_Su5_D2-typ_SF"/>
</dbReference>
<dbReference type="InterPro" id="IPR023582">
    <property type="entry name" value="Impact"/>
</dbReference>
<evidence type="ECO:0000259" key="2">
    <source>
        <dbReference type="Pfam" id="PF01205"/>
    </source>
</evidence>
<dbReference type="Gene3D" id="3.30.230.30">
    <property type="entry name" value="Impact, N-terminal domain"/>
    <property type="match status" value="1"/>
</dbReference>
<dbReference type="AlphaFoldDB" id="A0A1I2TLJ3"/>
<dbReference type="InterPro" id="IPR001498">
    <property type="entry name" value="Impact_N"/>
</dbReference>
<comment type="similarity">
    <text evidence="1">Belongs to the IMPACT family.</text>
</comment>
<dbReference type="Proteomes" id="UP000199337">
    <property type="component" value="Unassembled WGS sequence"/>
</dbReference>
<gene>
    <name evidence="3" type="ORF">SAMN05660649_02257</name>
</gene>
<dbReference type="GO" id="GO:0005737">
    <property type="term" value="C:cytoplasm"/>
    <property type="evidence" value="ECO:0007669"/>
    <property type="project" value="TreeGrafter"/>
</dbReference>
<dbReference type="EMBL" id="FOOX01000007">
    <property type="protein sequence ID" value="SFG64227.1"/>
    <property type="molecule type" value="Genomic_DNA"/>
</dbReference>
<feature type="domain" description="Impact N-terminal" evidence="2">
    <location>
        <begin position="19"/>
        <end position="81"/>
    </location>
</feature>
<accession>A0A1I2TLJ3</accession>
<dbReference type="OrthoDB" id="9813771at2"/>
<dbReference type="Pfam" id="PF01205">
    <property type="entry name" value="Impact_N"/>
    <property type="match status" value="1"/>
</dbReference>
<evidence type="ECO:0000313" key="4">
    <source>
        <dbReference type="Proteomes" id="UP000199337"/>
    </source>
</evidence>
<dbReference type="InterPro" id="IPR036956">
    <property type="entry name" value="Impact_N_sf"/>
</dbReference>
<organism evidence="3 4">
    <name type="scientific">Desulfotruncus arcticus DSM 17038</name>
    <dbReference type="NCBI Taxonomy" id="1121424"/>
    <lineage>
        <taxon>Bacteria</taxon>
        <taxon>Bacillati</taxon>
        <taxon>Bacillota</taxon>
        <taxon>Clostridia</taxon>
        <taxon>Eubacteriales</taxon>
        <taxon>Desulfallaceae</taxon>
        <taxon>Desulfotruncus</taxon>
    </lineage>
</organism>
<sequence>MKDKIVTIRKPAQNELTIKKSRFIASVLPVGNEQEAMSFIKQVRKENNQANHNVYAYLIDEHTQRYSDDGEPGGTAGRPVLD</sequence>
<dbReference type="SUPFAM" id="SSF54211">
    <property type="entry name" value="Ribosomal protein S5 domain 2-like"/>
    <property type="match status" value="1"/>
</dbReference>
<protein>
    <submittedName>
        <fullName evidence="3">Uncharacterized protein family UPF0029</fullName>
    </submittedName>
</protein>
<dbReference type="RefSeq" id="WP_092471469.1">
    <property type="nucleotide sequence ID" value="NZ_FOOX01000007.1"/>
</dbReference>
<proteinExistence type="inferred from homology"/>
<dbReference type="STRING" id="341036.SAMN05660649_02257"/>
<evidence type="ECO:0000313" key="3">
    <source>
        <dbReference type="EMBL" id="SFG64227.1"/>
    </source>
</evidence>
<dbReference type="GO" id="GO:0006446">
    <property type="term" value="P:regulation of translational initiation"/>
    <property type="evidence" value="ECO:0007669"/>
    <property type="project" value="TreeGrafter"/>
</dbReference>
<dbReference type="PANTHER" id="PTHR16301:SF20">
    <property type="entry name" value="IMPACT FAMILY MEMBER YIGZ"/>
    <property type="match status" value="1"/>
</dbReference>
<keyword evidence="4" id="KW-1185">Reference proteome</keyword>
<reference evidence="4" key="1">
    <citation type="submission" date="2016-10" db="EMBL/GenBank/DDBJ databases">
        <authorList>
            <person name="Varghese N."/>
            <person name="Submissions S."/>
        </authorList>
    </citation>
    <scope>NUCLEOTIDE SEQUENCE [LARGE SCALE GENOMIC DNA]</scope>
    <source>
        <strain evidence="4">DSM 17038</strain>
    </source>
</reference>
<name>A0A1I2TLJ3_9FIRM</name>
<dbReference type="PANTHER" id="PTHR16301">
    <property type="entry name" value="IMPACT-RELATED"/>
    <property type="match status" value="1"/>
</dbReference>
<evidence type="ECO:0000256" key="1">
    <source>
        <dbReference type="ARBA" id="ARBA00007665"/>
    </source>
</evidence>